<dbReference type="STRING" id="4615.A0A199VCU3"/>
<dbReference type="PANTHER" id="PTHR31126">
    <property type="entry name" value="TYROSINE-PROTEIN PHOSPHATASE"/>
    <property type="match status" value="1"/>
</dbReference>
<dbReference type="AlphaFoldDB" id="A0A199VCU3"/>
<dbReference type="GO" id="GO:0016791">
    <property type="term" value="F:phosphatase activity"/>
    <property type="evidence" value="ECO:0007669"/>
    <property type="project" value="InterPro"/>
</dbReference>
<dbReference type="EMBL" id="LSRQ01002332">
    <property type="protein sequence ID" value="OAY74686.1"/>
    <property type="molecule type" value="Genomic_DNA"/>
</dbReference>
<dbReference type="GO" id="GO:0005737">
    <property type="term" value="C:cytoplasm"/>
    <property type="evidence" value="ECO:0007669"/>
    <property type="project" value="TreeGrafter"/>
</dbReference>
<evidence type="ECO:0000256" key="6">
    <source>
        <dbReference type="ARBA" id="ARBA00047927"/>
    </source>
</evidence>
<evidence type="ECO:0000313" key="8">
    <source>
        <dbReference type="EMBL" id="OAY74686.1"/>
    </source>
</evidence>
<dbReference type="FunFam" id="3.90.190.10:FF:000024">
    <property type="entry name" value="probable tyrosine-protein phosphatase At1g05000"/>
    <property type="match status" value="1"/>
</dbReference>
<comment type="caution">
    <text evidence="8">The sequence shown here is derived from an EMBL/GenBank/DDBJ whole genome shotgun (WGS) entry which is preliminary data.</text>
</comment>
<organism evidence="8 9">
    <name type="scientific">Ananas comosus</name>
    <name type="common">Pineapple</name>
    <name type="synonym">Ananas ananas</name>
    <dbReference type="NCBI Taxonomy" id="4615"/>
    <lineage>
        <taxon>Eukaryota</taxon>
        <taxon>Viridiplantae</taxon>
        <taxon>Streptophyta</taxon>
        <taxon>Embryophyta</taxon>
        <taxon>Tracheophyta</taxon>
        <taxon>Spermatophyta</taxon>
        <taxon>Magnoliopsida</taxon>
        <taxon>Liliopsida</taxon>
        <taxon>Poales</taxon>
        <taxon>Bromeliaceae</taxon>
        <taxon>Bromelioideae</taxon>
        <taxon>Ananas</taxon>
    </lineage>
</organism>
<protein>
    <recommendedName>
        <fullName evidence="1">diphosphoinositol-polyphosphate diphosphatase</fullName>
        <ecNumber evidence="1">3.6.1.52</ecNumber>
    </recommendedName>
</protein>
<dbReference type="GO" id="GO:0008486">
    <property type="term" value="F:diphosphoinositol-polyphosphate diphosphatase activity"/>
    <property type="evidence" value="ECO:0007669"/>
    <property type="project" value="UniProtKB-EC"/>
</dbReference>
<comment type="catalytic activity">
    <reaction evidence="5">
        <text>3,5-bis(diphospho)-1D-myo-inositol 1,2,4,6-tetrakisphosphate + H2O = 3-diphospho-1D-myo-inositol 1,2,4,5,6-pentakisphosphate + phosphate + 2 H(+)</text>
        <dbReference type="Rhea" id="RHEA:56312"/>
        <dbReference type="ChEBI" id="CHEBI:15377"/>
        <dbReference type="ChEBI" id="CHEBI:15378"/>
        <dbReference type="ChEBI" id="CHEBI:43474"/>
        <dbReference type="ChEBI" id="CHEBI:140372"/>
        <dbReference type="ChEBI" id="CHEBI:140374"/>
        <dbReference type="EC" id="3.6.1.52"/>
    </reaction>
    <physiologicalReaction direction="left-to-right" evidence="5">
        <dbReference type="Rhea" id="RHEA:56313"/>
    </physiologicalReaction>
</comment>
<dbReference type="Pfam" id="PF03162">
    <property type="entry name" value="Y_phosphatase2"/>
    <property type="match status" value="1"/>
</dbReference>
<dbReference type="Proteomes" id="UP000092600">
    <property type="component" value="Unassembled WGS sequence"/>
</dbReference>
<sequence>MFLESEEEEEEEEEIPPLMAVEAIEYPRGGGGGSGGELLVPPPNFAMVDKGIYRSGFPNPANFGFLETLNLRSIVYLCPEPYPEENAEFLRSHGIRLLQFGIEGNKEPFASIPKAAIIGALKILLDLRNHPILIHCNEEGCLVACLRKLQSWCLTSVFEEYRRFAADKSRLSDMRFIEMFDVSCISQCQGHSSLCPYVPDGTQWHFWQHSLQKNKHGFLWDVAEHLGKKKNRTKLKVETLFCLPSGGTEPSPPVCNVQQEKEFRLE</sequence>
<comment type="catalytic activity">
    <reaction evidence="4">
        <text>5-diphospho-1D-myo-inositol 1,2,3,4,6-pentakisphosphate + H2O = 1D-myo-inositol hexakisphosphate + phosphate + H(+)</text>
        <dbReference type="Rhea" id="RHEA:22384"/>
        <dbReference type="ChEBI" id="CHEBI:15377"/>
        <dbReference type="ChEBI" id="CHEBI:15378"/>
        <dbReference type="ChEBI" id="CHEBI:43474"/>
        <dbReference type="ChEBI" id="CHEBI:58130"/>
        <dbReference type="ChEBI" id="CHEBI:58628"/>
        <dbReference type="EC" id="3.6.1.52"/>
    </reaction>
    <physiologicalReaction direction="left-to-right" evidence="4">
        <dbReference type="Rhea" id="RHEA:22385"/>
    </physiologicalReaction>
</comment>
<evidence type="ECO:0000256" key="1">
    <source>
        <dbReference type="ARBA" id="ARBA00012527"/>
    </source>
</evidence>
<gene>
    <name evidence="8" type="ORF">ACMD2_09336</name>
</gene>
<dbReference type="Gene3D" id="3.90.190.10">
    <property type="entry name" value="Protein tyrosine phosphatase superfamily"/>
    <property type="match status" value="1"/>
</dbReference>
<comment type="catalytic activity">
    <reaction evidence="6">
        <text>1,5-bis(diphospho)-1D-myo-inositol 2,3,4,6-tetrakisphosphate + H2O = 1-diphospho-1D-myo-inositol 2,3,4,5,6-pentakisphosphate + phosphate + 2 H(+)</text>
        <dbReference type="Rhea" id="RHEA:79699"/>
        <dbReference type="ChEBI" id="CHEBI:15377"/>
        <dbReference type="ChEBI" id="CHEBI:15378"/>
        <dbReference type="ChEBI" id="CHEBI:43474"/>
        <dbReference type="ChEBI" id="CHEBI:74946"/>
        <dbReference type="ChEBI" id="CHEBI:77983"/>
        <dbReference type="EC" id="3.6.1.52"/>
    </reaction>
    <physiologicalReaction direction="left-to-right" evidence="6">
        <dbReference type="Rhea" id="RHEA:79700"/>
    </physiologicalReaction>
</comment>
<evidence type="ECO:0000256" key="5">
    <source>
        <dbReference type="ARBA" id="ARBA00047562"/>
    </source>
</evidence>
<comment type="similarity">
    <text evidence="3">Belongs to the protein-tyrosine phosphatase family. Atypical dual-specificity phosphatase Siw14-like subfamily.</text>
</comment>
<evidence type="ECO:0000313" key="9">
    <source>
        <dbReference type="Proteomes" id="UP000092600"/>
    </source>
</evidence>
<dbReference type="PRINTS" id="PR01911">
    <property type="entry name" value="PFDSPHPHTASE"/>
</dbReference>
<name>A0A199VCU3_ANACO</name>
<dbReference type="PANTHER" id="PTHR31126:SF46">
    <property type="entry name" value="TYROSINE-PROTEIN PHOSPHATASE DSP5"/>
    <property type="match status" value="1"/>
</dbReference>
<dbReference type="InterPro" id="IPR004861">
    <property type="entry name" value="Siw14-like"/>
</dbReference>
<dbReference type="EC" id="3.6.1.52" evidence="1"/>
<comment type="catalytic activity">
    <reaction evidence="7">
        <text>6-diphospho-1D-myo-inositol pentakisphosphate + H2O = 1D-myo-inositol hexakisphosphate + phosphate + H(+)</text>
        <dbReference type="Rhea" id="RHEA:79703"/>
        <dbReference type="ChEBI" id="CHEBI:15377"/>
        <dbReference type="ChEBI" id="CHEBI:15378"/>
        <dbReference type="ChEBI" id="CHEBI:43474"/>
        <dbReference type="ChEBI" id="CHEBI:58130"/>
        <dbReference type="ChEBI" id="CHEBI:230534"/>
        <dbReference type="EC" id="3.6.1.52"/>
    </reaction>
    <physiologicalReaction direction="left-to-right" evidence="7">
        <dbReference type="Rhea" id="RHEA:79704"/>
    </physiologicalReaction>
</comment>
<accession>A0A199VCU3</accession>
<dbReference type="InterPro" id="IPR029021">
    <property type="entry name" value="Prot-tyrosine_phosphatase-like"/>
</dbReference>
<evidence type="ECO:0000256" key="4">
    <source>
        <dbReference type="ARBA" id="ARBA00047342"/>
    </source>
</evidence>
<evidence type="ECO:0000256" key="2">
    <source>
        <dbReference type="ARBA" id="ARBA00022801"/>
    </source>
</evidence>
<evidence type="ECO:0000256" key="3">
    <source>
        <dbReference type="ARBA" id="ARBA00044949"/>
    </source>
</evidence>
<keyword evidence="2" id="KW-0378">Hydrolase</keyword>
<reference evidence="8 9" key="1">
    <citation type="journal article" date="2016" name="DNA Res.">
        <title>The draft genome of MD-2 pineapple using hybrid error correction of long reads.</title>
        <authorList>
            <person name="Redwan R.M."/>
            <person name="Saidin A."/>
            <person name="Kumar S.V."/>
        </authorList>
    </citation>
    <scope>NUCLEOTIDE SEQUENCE [LARGE SCALE GENOMIC DNA]</scope>
    <source>
        <strain evidence="9">cv. MD2</strain>
        <tissue evidence="8">Leaf</tissue>
    </source>
</reference>
<dbReference type="InterPro" id="IPR020428">
    <property type="entry name" value="PFA-DSPs"/>
</dbReference>
<proteinExistence type="inferred from homology"/>
<evidence type="ECO:0000256" key="7">
    <source>
        <dbReference type="ARBA" id="ARBA00048424"/>
    </source>
</evidence>
<dbReference type="SUPFAM" id="SSF52799">
    <property type="entry name" value="(Phosphotyrosine protein) phosphatases II"/>
    <property type="match status" value="1"/>
</dbReference>
<dbReference type="CDD" id="cd14528">
    <property type="entry name" value="PFA-DSP_Siw14"/>
    <property type="match status" value="1"/>
</dbReference>